<dbReference type="InterPro" id="IPR045618">
    <property type="entry name" value="DUF6444"/>
</dbReference>
<keyword evidence="4" id="KW-1185">Reference proteome</keyword>
<organism evidence="3 4">
    <name type="scientific">Nocardiopsis rhodophaea</name>
    <dbReference type="NCBI Taxonomy" id="280238"/>
    <lineage>
        <taxon>Bacteria</taxon>
        <taxon>Bacillati</taxon>
        <taxon>Actinomycetota</taxon>
        <taxon>Actinomycetes</taxon>
        <taxon>Streptosporangiales</taxon>
        <taxon>Nocardiopsidaceae</taxon>
        <taxon>Nocardiopsis</taxon>
    </lineage>
</organism>
<dbReference type="Pfam" id="PF20042">
    <property type="entry name" value="DUF6444"/>
    <property type="match status" value="1"/>
</dbReference>
<feature type="compositionally biased region" description="Low complexity" evidence="1">
    <location>
        <begin position="68"/>
        <end position="79"/>
    </location>
</feature>
<feature type="region of interest" description="Disordered" evidence="1">
    <location>
        <begin position="55"/>
        <end position="126"/>
    </location>
</feature>
<name>A0ABN2T6Z3_9ACTN</name>
<proteinExistence type="predicted"/>
<evidence type="ECO:0000256" key="1">
    <source>
        <dbReference type="SAM" id="MobiDB-lite"/>
    </source>
</evidence>
<evidence type="ECO:0000313" key="4">
    <source>
        <dbReference type="Proteomes" id="UP001501585"/>
    </source>
</evidence>
<dbReference type="EMBL" id="BAAAPC010000011">
    <property type="protein sequence ID" value="GAA2000171.1"/>
    <property type="molecule type" value="Genomic_DNA"/>
</dbReference>
<evidence type="ECO:0000313" key="3">
    <source>
        <dbReference type="EMBL" id="GAA2000171.1"/>
    </source>
</evidence>
<accession>A0ABN2T6Z3</accession>
<dbReference type="Proteomes" id="UP001501585">
    <property type="component" value="Unassembled WGS sequence"/>
</dbReference>
<sequence length="194" mass="21023">MTSSSEALLKRVLARVEELETRVAELEADNTRLRAALEARDARIGELEAENAALKKENAQLKHRLGLDSTTSSQPPSSDRPWKKPAPKCLRTASGKRPRQAAGRCGHHPVPGRDPRRGPRPLPADLHRLRPAPGIAPTCLCSAAPRSSPICWGPYGILERADKCSSLRVPGPVWGRRRSSEIKANANLGCAAQA</sequence>
<gene>
    <name evidence="3" type="ORF">GCM10009799_29340</name>
</gene>
<dbReference type="Gene3D" id="1.20.5.340">
    <property type="match status" value="1"/>
</dbReference>
<feature type="domain" description="DUF6444" evidence="2">
    <location>
        <begin position="22"/>
        <end position="108"/>
    </location>
</feature>
<evidence type="ECO:0000259" key="2">
    <source>
        <dbReference type="Pfam" id="PF20042"/>
    </source>
</evidence>
<protein>
    <recommendedName>
        <fullName evidence="2">DUF6444 domain-containing protein</fullName>
    </recommendedName>
</protein>
<comment type="caution">
    <text evidence="3">The sequence shown here is derived from an EMBL/GenBank/DDBJ whole genome shotgun (WGS) entry which is preliminary data.</text>
</comment>
<reference evidence="3 4" key="1">
    <citation type="journal article" date="2019" name="Int. J. Syst. Evol. Microbiol.">
        <title>The Global Catalogue of Microorganisms (GCM) 10K type strain sequencing project: providing services to taxonomists for standard genome sequencing and annotation.</title>
        <authorList>
            <consortium name="The Broad Institute Genomics Platform"/>
            <consortium name="The Broad Institute Genome Sequencing Center for Infectious Disease"/>
            <person name="Wu L."/>
            <person name="Ma J."/>
        </authorList>
    </citation>
    <scope>NUCLEOTIDE SEQUENCE [LARGE SCALE GENOMIC DNA]</scope>
    <source>
        <strain evidence="3 4">JCM 15313</strain>
    </source>
</reference>
<dbReference type="RefSeq" id="WP_344162834.1">
    <property type="nucleotide sequence ID" value="NZ_BAAAPC010000011.1"/>
</dbReference>